<organism evidence="1">
    <name type="scientific">viral metagenome</name>
    <dbReference type="NCBI Taxonomy" id="1070528"/>
    <lineage>
        <taxon>unclassified sequences</taxon>
        <taxon>metagenomes</taxon>
        <taxon>organismal metagenomes</taxon>
    </lineage>
</organism>
<dbReference type="EMBL" id="MN738830">
    <property type="protein sequence ID" value="QHT38435.1"/>
    <property type="molecule type" value="Genomic_DNA"/>
</dbReference>
<proteinExistence type="predicted"/>
<reference evidence="1" key="1">
    <citation type="journal article" date="2020" name="Nature">
        <title>Giant virus diversity and host interactions through global metagenomics.</title>
        <authorList>
            <person name="Schulz F."/>
            <person name="Roux S."/>
            <person name="Paez-Espino D."/>
            <person name="Jungbluth S."/>
            <person name="Walsh D.A."/>
            <person name="Denef V.J."/>
            <person name="McMahon K.D."/>
            <person name="Konstantinidis K.T."/>
            <person name="Eloe-Fadrosh E.A."/>
            <person name="Kyrpides N.C."/>
            <person name="Woyke T."/>
        </authorList>
    </citation>
    <scope>NUCLEOTIDE SEQUENCE</scope>
    <source>
        <strain evidence="1">GVMAG-S-ERX556101-89</strain>
    </source>
</reference>
<dbReference type="AlphaFoldDB" id="A0A6C0FHS8"/>
<sequence length="117" mass="13149">MTDSKQAPPNFDEHIPQLIEAYLHSSANAGPGILAIAFDSDTGDCNCNYVTINNVPPEIRESHDELLKECEEEHVPIHLIFHDSDKNFAEGTAHRFKIKAKPPEEEQNKELGVIEEE</sequence>
<evidence type="ECO:0000313" key="1">
    <source>
        <dbReference type="EMBL" id="QHT38435.1"/>
    </source>
</evidence>
<accession>A0A6C0FHS8</accession>
<protein>
    <submittedName>
        <fullName evidence="1">Uncharacterized protein</fullName>
    </submittedName>
</protein>
<name>A0A6C0FHS8_9ZZZZ</name>